<reference evidence="2" key="1">
    <citation type="journal article" date="2014" name="Front. Microbiol.">
        <title>High frequency of phylogenetically diverse reductive dehalogenase-homologous genes in deep subseafloor sedimentary metagenomes.</title>
        <authorList>
            <person name="Kawai M."/>
            <person name="Futagami T."/>
            <person name="Toyoda A."/>
            <person name="Takaki Y."/>
            <person name="Nishi S."/>
            <person name="Hori S."/>
            <person name="Arai W."/>
            <person name="Tsubouchi T."/>
            <person name="Morono Y."/>
            <person name="Uchiyama I."/>
            <person name="Ito T."/>
            <person name="Fujiyama A."/>
            <person name="Inagaki F."/>
            <person name="Takami H."/>
        </authorList>
    </citation>
    <scope>NUCLEOTIDE SEQUENCE</scope>
    <source>
        <strain evidence="2">Expedition CK06-06</strain>
    </source>
</reference>
<dbReference type="EMBL" id="BARU01021356">
    <property type="protein sequence ID" value="GAH59647.1"/>
    <property type="molecule type" value="Genomic_DNA"/>
</dbReference>
<accession>X1GR27</accession>
<sequence>PIHVLDAQTGRIKNTLDLDGLVQVWDIGYLQDRGSLCIAAGVNHHERSGSIVALDGHGNELWRHETVGKSFEDKLLCGDLTGDGRDEIAFSMADAERFEVRRGTGELLWAKNVPEEIGDDTHVDDMVIAPIQASGSQLATATGACLFDAEGNLLWSLRDQIEHGQKIACAEPPPGAEPRLYICSKTGRRAYLVSPGGEVLWEYDNFSATCDGHIYLTTAGDWVDWSGPGACEIVQAEIVGASPDADTPQGTPLTLYLTTRMSWRSRVRT</sequence>
<dbReference type="InterPro" id="IPR002372">
    <property type="entry name" value="PQQ_rpt_dom"/>
</dbReference>
<dbReference type="Pfam" id="PF13360">
    <property type="entry name" value="PQQ_2"/>
    <property type="match status" value="1"/>
</dbReference>
<proteinExistence type="predicted"/>
<feature type="non-terminal residue" evidence="2">
    <location>
        <position position="1"/>
    </location>
</feature>
<dbReference type="SUPFAM" id="SSF50998">
    <property type="entry name" value="Quinoprotein alcohol dehydrogenase-like"/>
    <property type="match status" value="1"/>
</dbReference>
<dbReference type="InterPro" id="IPR015943">
    <property type="entry name" value="WD40/YVTN_repeat-like_dom_sf"/>
</dbReference>
<evidence type="ECO:0000313" key="2">
    <source>
        <dbReference type="EMBL" id="GAH59647.1"/>
    </source>
</evidence>
<protein>
    <recommendedName>
        <fullName evidence="1">Pyrrolo-quinoline quinone repeat domain-containing protein</fullName>
    </recommendedName>
</protein>
<feature type="domain" description="Pyrrolo-quinoline quinone repeat" evidence="1">
    <location>
        <begin position="48"/>
        <end position="203"/>
    </location>
</feature>
<gene>
    <name evidence="2" type="ORF">S03H2_34963</name>
</gene>
<comment type="caution">
    <text evidence="2">The sequence shown here is derived from an EMBL/GenBank/DDBJ whole genome shotgun (WGS) entry which is preliminary data.</text>
</comment>
<evidence type="ECO:0000259" key="1">
    <source>
        <dbReference type="Pfam" id="PF13360"/>
    </source>
</evidence>
<organism evidence="2">
    <name type="scientific">marine sediment metagenome</name>
    <dbReference type="NCBI Taxonomy" id="412755"/>
    <lineage>
        <taxon>unclassified sequences</taxon>
        <taxon>metagenomes</taxon>
        <taxon>ecological metagenomes</taxon>
    </lineage>
</organism>
<dbReference type="Gene3D" id="2.130.10.10">
    <property type="entry name" value="YVTN repeat-like/Quinoprotein amine dehydrogenase"/>
    <property type="match status" value="1"/>
</dbReference>
<dbReference type="InterPro" id="IPR011047">
    <property type="entry name" value="Quinoprotein_ADH-like_sf"/>
</dbReference>
<dbReference type="AlphaFoldDB" id="X1GR27"/>
<name>X1GR27_9ZZZZ</name>